<comment type="similarity">
    <text evidence="2">Belongs to the SusD family.</text>
</comment>
<evidence type="ECO:0000256" key="2">
    <source>
        <dbReference type="ARBA" id="ARBA00006275"/>
    </source>
</evidence>
<evidence type="ECO:0000313" key="9">
    <source>
        <dbReference type="EMBL" id="AWI24531.1"/>
    </source>
</evidence>
<evidence type="ECO:0000259" key="8">
    <source>
        <dbReference type="Pfam" id="PF14322"/>
    </source>
</evidence>
<feature type="domain" description="SusD-like N-terminal" evidence="8">
    <location>
        <begin position="82"/>
        <end position="248"/>
    </location>
</feature>
<dbReference type="OrthoDB" id="630434at2"/>
<dbReference type="Proteomes" id="UP000244937">
    <property type="component" value="Chromosome"/>
</dbReference>
<accession>A0A2S1SDS2</accession>
<sequence length="512" mass="55463">MKMKKIVKTGLLLLLFGAVSCNDATDIIQDSELGDEAAFQTVADLQSGLYGAYSNYAPDAGGNGSGDAILLNDLFTDNLRKGHDNLGQGSTEYNFIIDPTTNQAESVWSSRYSTINSVNRVLRALDRIAPNLPVEDEVEIEGGEDVAIEDFPSAMKVKAQLLALRALSHLDLFEYYTVNYSNASDLSVIIMDHVPAIEDQLERNTVAEVLAFIKADLAEAASLIGEANQGDLSVNFINKNTIKAIQARLALVSGDYVLAGQLSAELVGDFPLAQPDTYTPMFSRSLGAGEAGELIFSLIRRPADSDIAANYYANGVSLAGNPFFEASQQLYDLYDLNGDGSSDDIRRDTNITKTQDVDGNDVYLITKYPGTALTPLANDVPIFRSSEFLLIRAEAEARAGNLIAAANSIKQLTDARYTADAPPTPVFGNVQQALTAILLERRKEFAFEGHRYLDLKRLGGELNIGVSRLDADAATFAAPKDLLANDHRFTLPIPQSELNGNNNITQNPGYTN</sequence>
<organism evidence="9 10">
    <name type="scientific">Flavobacterium pallidum</name>
    <dbReference type="NCBI Taxonomy" id="2172098"/>
    <lineage>
        <taxon>Bacteria</taxon>
        <taxon>Pseudomonadati</taxon>
        <taxon>Bacteroidota</taxon>
        <taxon>Flavobacteriia</taxon>
        <taxon>Flavobacteriales</taxon>
        <taxon>Flavobacteriaceae</taxon>
        <taxon>Flavobacterium</taxon>
    </lineage>
</organism>
<name>A0A2S1SDS2_9FLAO</name>
<evidence type="ECO:0000256" key="4">
    <source>
        <dbReference type="ARBA" id="ARBA00023136"/>
    </source>
</evidence>
<dbReference type="InterPro" id="IPR033985">
    <property type="entry name" value="SusD-like_N"/>
</dbReference>
<feature type="signal peptide" evidence="6">
    <location>
        <begin position="1"/>
        <end position="24"/>
    </location>
</feature>
<protein>
    <recommendedName>
        <fullName evidence="11">RagB/SusD family nutrient uptake outer membrane protein</fullName>
    </recommendedName>
</protein>
<evidence type="ECO:0000256" key="6">
    <source>
        <dbReference type="SAM" id="SignalP"/>
    </source>
</evidence>
<evidence type="ECO:0000259" key="7">
    <source>
        <dbReference type="Pfam" id="PF07980"/>
    </source>
</evidence>
<evidence type="ECO:0000313" key="10">
    <source>
        <dbReference type="Proteomes" id="UP000244937"/>
    </source>
</evidence>
<dbReference type="InterPro" id="IPR011990">
    <property type="entry name" value="TPR-like_helical_dom_sf"/>
</dbReference>
<evidence type="ECO:0008006" key="11">
    <source>
        <dbReference type="Google" id="ProtNLM"/>
    </source>
</evidence>
<keyword evidence="3 6" id="KW-0732">Signal</keyword>
<comment type="subcellular location">
    <subcellularLocation>
        <location evidence="1">Cell outer membrane</location>
    </subcellularLocation>
</comment>
<keyword evidence="10" id="KW-1185">Reference proteome</keyword>
<dbReference type="AlphaFoldDB" id="A0A2S1SDS2"/>
<feature type="domain" description="RagB/SusD" evidence="7">
    <location>
        <begin position="378"/>
        <end position="510"/>
    </location>
</feature>
<dbReference type="Gene3D" id="1.25.40.390">
    <property type="match status" value="1"/>
</dbReference>
<evidence type="ECO:0000256" key="3">
    <source>
        <dbReference type="ARBA" id="ARBA00022729"/>
    </source>
</evidence>
<dbReference type="PROSITE" id="PS51257">
    <property type="entry name" value="PROKAR_LIPOPROTEIN"/>
    <property type="match status" value="1"/>
</dbReference>
<dbReference type="InterPro" id="IPR012944">
    <property type="entry name" value="SusD_RagB_dom"/>
</dbReference>
<gene>
    <name evidence="9" type="ORF">HYN49_00720</name>
</gene>
<proteinExistence type="inferred from homology"/>
<feature type="chain" id="PRO_5015430123" description="RagB/SusD family nutrient uptake outer membrane protein" evidence="6">
    <location>
        <begin position="25"/>
        <end position="512"/>
    </location>
</feature>
<dbReference type="GO" id="GO:0009279">
    <property type="term" value="C:cell outer membrane"/>
    <property type="evidence" value="ECO:0007669"/>
    <property type="project" value="UniProtKB-SubCell"/>
</dbReference>
<dbReference type="KEGG" id="fpal:HYN49_00720"/>
<reference evidence="9 10" key="1">
    <citation type="submission" date="2018-05" db="EMBL/GenBank/DDBJ databases">
        <title>Genome sequencing of Flavobacterium sp. HYN0049.</title>
        <authorList>
            <person name="Yi H."/>
            <person name="Baek C."/>
        </authorList>
    </citation>
    <scope>NUCLEOTIDE SEQUENCE [LARGE SCALE GENOMIC DNA]</scope>
    <source>
        <strain evidence="9 10">HYN0049</strain>
    </source>
</reference>
<dbReference type="SUPFAM" id="SSF48452">
    <property type="entry name" value="TPR-like"/>
    <property type="match status" value="1"/>
</dbReference>
<evidence type="ECO:0000256" key="5">
    <source>
        <dbReference type="ARBA" id="ARBA00023237"/>
    </source>
</evidence>
<dbReference type="Pfam" id="PF07980">
    <property type="entry name" value="SusD_RagB"/>
    <property type="match status" value="1"/>
</dbReference>
<keyword evidence="5" id="KW-0998">Cell outer membrane</keyword>
<evidence type="ECO:0000256" key="1">
    <source>
        <dbReference type="ARBA" id="ARBA00004442"/>
    </source>
</evidence>
<keyword evidence="4" id="KW-0472">Membrane</keyword>
<dbReference type="Pfam" id="PF14322">
    <property type="entry name" value="SusD-like_3"/>
    <property type="match status" value="1"/>
</dbReference>
<dbReference type="EMBL" id="CP029187">
    <property type="protein sequence ID" value="AWI24531.1"/>
    <property type="molecule type" value="Genomic_DNA"/>
</dbReference>